<feature type="transmembrane region" description="Helical" evidence="9">
    <location>
        <begin position="120"/>
        <end position="145"/>
    </location>
</feature>
<dbReference type="PANTHER" id="PTHR48086:SF7">
    <property type="entry name" value="SODIUM-SOLUTE SYMPORTER-RELATED"/>
    <property type="match status" value="1"/>
</dbReference>
<dbReference type="InterPro" id="IPR018212">
    <property type="entry name" value="Na/solute_symporter_CS"/>
</dbReference>
<evidence type="ECO:0000313" key="11">
    <source>
        <dbReference type="Proteomes" id="UP000006034"/>
    </source>
</evidence>
<feature type="transmembrane region" description="Helical" evidence="9">
    <location>
        <begin position="443"/>
        <end position="462"/>
    </location>
</feature>
<proteinExistence type="inferred from homology"/>
<dbReference type="InterPro" id="IPR001734">
    <property type="entry name" value="Na/solute_symporter"/>
</dbReference>
<feature type="transmembrane region" description="Helical" evidence="9">
    <location>
        <begin position="367"/>
        <end position="391"/>
    </location>
</feature>
<feature type="transmembrane region" description="Helical" evidence="9">
    <location>
        <begin position="6"/>
        <end position="25"/>
    </location>
</feature>
<reference evidence="10 11" key="2">
    <citation type="submission" date="2013-04" db="EMBL/GenBank/DDBJ databases">
        <title>The Genome Sequence of Bilophila wadsworthia 3_1_6.</title>
        <authorList>
            <consortium name="The Broad Institute Genomics Platform"/>
            <person name="Earl A."/>
            <person name="Ward D."/>
            <person name="Feldgarden M."/>
            <person name="Gevers D."/>
            <person name="Sibley C."/>
            <person name="Strauss J."/>
            <person name="Allen-Vercoe E."/>
            <person name="Walker B."/>
            <person name="Young S."/>
            <person name="Zeng Q."/>
            <person name="Gargeya S."/>
            <person name="Fitzgerald M."/>
            <person name="Haas B."/>
            <person name="Abouelleil A."/>
            <person name="Allen A.W."/>
            <person name="Alvarado L."/>
            <person name="Arachchi H.M."/>
            <person name="Berlin A.M."/>
            <person name="Chapman S.B."/>
            <person name="Gainer-Dewar J."/>
            <person name="Goldberg J."/>
            <person name="Griggs A."/>
            <person name="Gujja S."/>
            <person name="Hansen M."/>
            <person name="Howarth C."/>
            <person name="Imamovic A."/>
            <person name="Ireland A."/>
            <person name="Larimer J."/>
            <person name="McCowan C."/>
            <person name="Murphy C."/>
            <person name="Pearson M."/>
            <person name="Poon T.W."/>
            <person name="Priest M."/>
            <person name="Roberts A."/>
            <person name="Saif S."/>
            <person name="Shea T."/>
            <person name="Sisk P."/>
            <person name="Sykes S."/>
            <person name="Wortman J."/>
            <person name="Nusbaum C."/>
            <person name="Birren B."/>
        </authorList>
    </citation>
    <scope>NUCLEOTIDE SEQUENCE [LARGE SCALE GENOMIC DNA]</scope>
    <source>
        <strain evidence="10 11">3_1_6</strain>
    </source>
</reference>
<feature type="transmembrane region" description="Helical" evidence="9">
    <location>
        <begin position="272"/>
        <end position="291"/>
    </location>
</feature>
<dbReference type="EMBL" id="ADCP02000002">
    <property type="protein sequence ID" value="EFV45661.1"/>
    <property type="molecule type" value="Genomic_DNA"/>
</dbReference>
<dbReference type="AlphaFoldDB" id="E5Y2W2"/>
<dbReference type="PANTHER" id="PTHR48086">
    <property type="entry name" value="SODIUM/PROLINE SYMPORTER-RELATED"/>
    <property type="match status" value="1"/>
</dbReference>
<dbReference type="Pfam" id="PF00474">
    <property type="entry name" value="SSF"/>
    <property type="match status" value="1"/>
</dbReference>
<keyword evidence="11" id="KW-1185">Reference proteome</keyword>
<dbReference type="GO" id="GO:0022857">
    <property type="term" value="F:transmembrane transporter activity"/>
    <property type="evidence" value="ECO:0007669"/>
    <property type="project" value="InterPro"/>
</dbReference>
<dbReference type="HOGENOM" id="CLU_018808_15_3_7"/>
<evidence type="ECO:0000256" key="2">
    <source>
        <dbReference type="ARBA" id="ARBA00006434"/>
    </source>
</evidence>
<evidence type="ECO:0000256" key="5">
    <source>
        <dbReference type="ARBA" id="ARBA00022692"/>
    </source>
</evidence>
<keyword evidence="3" id="KW-0813">Transport</keyword>
<accession>E5Y2W2</accession>
<evidence type="ECO:0000313" key="10">
    <source>
        <dbReference type="EMBL" id="EFV45661.1"/>
    </source>
</evidence>
<keyword evidence="4" id="KW-1003">Cell membrane</keyword>
<evidence type="ECO:0000256" key="7">
    <source>
        <dbReference type="ARBA" id="ARBA00023136"/>
    </source>
</evidence>
<comment type="caution">
    <text evidence="10">The sequence shown here is derived from an EMBL/GenBank/DDBJ whole genome shotgun (WGS) entry which is preliminary data.</text>
</comment>
<dbReference type="InterPro" id="IPR038377">
    <property type="entry name" value="Na/Glc_symporter_sf"/>
</dbReference>
<evidence type="ECO:0000256" key="1">
    <source>
        <dbReference type="ARBA" id="ARBA00004141"/>
    </source>
</evidence>
<evidence type="ECO:0000256" key="4">
    <source>
        <dbReference type="ARBA" id="ARBA00022475"/>
    </source>
</evidence>
<reference evidence="10 11" key="1">
    <citation type="submission" date="2010-10" db="EMBL/GenBank/DDBJ databases">
        <authorList>
            <consortium name="The Broad Institute Genome Sequencing Platform"/>
            <person name="Ward D."/>
            <person name="Earl A."/>
            <person name="Feldgarden M."/>
            <person name="Young S.K."/>
            <person name="Gargeya S."/>
            <person name="Zeng Q."/>
            <person name="Alvarado L."/>
            <person name="Berlin A."/>
            <person name="Bochicchio J."/>
            <person name="Chapman S.B."/>
            <person name="Chen Z."/>
            <person name="Freedman E."/>
            <person name="Gellesch M."/>
            <person name="Goldberg J."/>
            <person name="Griggs A."/>
            <person name="Gujja S."/>
            <person name="Heilman E."/>
            <person name="Heiman D."/>
            <person name="Howarth C."/>
            <person name="Mehta T."/>
            <person name="Neiman D."/>
            <person name="Pearson M."/>
            <person name="Roberts A."/>
            <person name="Saif S."/>
            <person name="Shea T."/>
            <person name="Shenoy N."/>
            <person name="Sisk P."/>
            <person name="Stolte C."/>
            <person name="Sykes S."/>
            <person name="White J."/>
            <person name="Yandava C."/>
            <person name="Allen-Vercoe E."/>
            <person name="Sibley C."/>
            <person name="Ambrose C.E."/>
            <person name="Strauss J."/>
            <person name="Daigneault M."/>
            <person name="Haas B."/>
            <person name="Nusbaum C."/>
            <person name="Birren B."/>
        </authorList>
    </citation>
    <scope>NUCLEOTIDE SEQUENCE [LARGE SCALE GENOMIC DNA]</scope>
    <source>
        <strain evidence="10 11">3_1_6</strain>
    </source>
</reference>
<dbReference type="Gene3D" id="1.20.1730.10">
    <property type="entry name" value="Sodium/glucose cotransporter"/>
    <property type="match status" value="1"/>
</dbReference>
<name>E5Y2W2_BILW3</name>
<protein>
    <recommendedName>
        <fullName evidence="12">Solute:sodium symporter (SSS) family transporter</fullName>
    </recommendedName>
</protein>
<comment type="similarity">
    <text evidence="2 8">Belongs to the sodium:solute symporter (SSF) (TC 2.A.21) family.</text>
</comment>
<evidence type="ECO:0000256" key="8">
    <source>
        <dbReference type="RuleBase" id="RU362091"/>
    </source>
</evidence>
<keyword evidence="5 9" id="KW-0812">Transmembrane</keyword>
<keyword evidence="6 9" id="KW-1133">Transmembrane helix</keyword>
<feature type="transmembrane region" description="Helical" evidence="9">
    <location>
        <begin position="151"/>
        <end position="169"/>
    </location>
</feature>
<organism evidence="10 11">
    <name type="scientific">Bilophila wadsworthia (strain 3_1_6)</name>
    <dbReference type="NCBI Taxonomy" id="563192"/>
    <lineage>
        <taxon>Bacteria</taxon>
        <taxon>Pseudomonadati</taxon>
        <taxon>Thermodesulfobacteriota</taxon>
        <taxon>Desulfovibrionia</taxon>
        <taxon>Desulfovibrionales</taxon>
        <taxon>Desulfovibrionaceae</taxon>
        <taxon>Bilophila</taxon>
    </lineage>
</organism>
<sequence length="477" mass="51363">MTIHWLDYAIIILYFFVVVYIGYWAMKKVTNFDDYAVAGRGLPMSIFFAAIAATLCGGGATIGRVSFMHTTGIVVFAGLIGVVINQIFSGLYIAGRVHNIKNVYSVGDLFGLYYGRAGRLVSSIVCFFFCLGLYGVQILAMGAILQTAVGIDLIPAALISSVITLAYTWSGGMLAVTMTDAVQYVIIIIGVSLCGYLAIDHLGGFDAMMATLNAMPRYESNLKLFSGWGPIQFAGLFLSFLFGEFCAPYFIQRYASTKSAKDSKAGVLIFSVHWIFFLATTAGIGLASMALQPDVKPDLAFTNLIRDVLPIGVTGLVLAALLAAVMSSGAAFINTACVVYTRDIYNKFINPQATQDQMLRQSRMSTLLVGGVSIGVAILFQDVFGLMIYIFKLWPSAIIPPLLAGLLWGKVSPYAGAPAVVIGVVSCFLWSDKVLGEPFGIPANLIGIGLNCLTLFVVHQMMKRRVPSTGIYAPEVL</sequence>
<dbReference type="eggNOG" id="COG0591">
    <property type="taxonomic scope" value="Bacteria"/>
</dbReference>
<feature type="transmembrane region" description="Helical" evidence="9">
    <location>
        <begin position="73"/>
        <end position="94"/>
    </location>
</feature>
<evidence type="ECO:0000256" key="3">
    <source>
        <dbReference type="ARBA" id="ARBA00022448"/>
    </source>
</evidence>
<dbReference type="CDD" id="cd10322">
    <property type="entry name" value="SLC5sbd"/>
    <property type="match status" value="1"/>
</dbReference>
<feature type="transmembrane region" description="Helical" evidence="9">
    <location>
        <begin position="231"/>
        <end position="251"/>
    </location>
</feature>
<feature type="transmembrane region" description="Helical" evidence="9">
    <location>
        <begin position="181"/>
        <end position="199"/>
    </location>
</feature>
<dbReference type="GO" id="GO:0046942">
    <property type="term" value="P:carboxylic acid transport"/>
    <property type="evidence" value="ECO:0007669"/>
    <property type="project" value="UniProtKB-ARBA"/>
</dbReference>
<dbReference type="PROSITE" id="PS50283">
    <property type="entry name" value="NA_SOLUT_SYMP_3"/>
    <property type="match status" value="1"/>
</dbReference>
<gene>
    <name evidence="10" type="ORF">HMPREF0179_00523</name>
</gene>
<evidence type="ECO:0008006" key="12">
    <source>
        <dbReference type="Google" id="ProtNLM"/>
    </source>
</evidence>
<dbReference type="InterPro" id="IPR050277">
    <property type="entry name" value="Sodium:Solute_Symporter"/>
</dbReference>
<evidence type="ECO:0000256" key="6">
    <source>
        <dbReference type="ARBA" id="ARBA00022989"/>
    </source>
</evidence>
<comment type="subcellular location">
    <subcellularLocation>
        <location evidence="1">Membrane</location>
        <topology evidence="1">Multi-pass membrane protein</topology>
    </subcellularLocation>
</comment>
<dbReference type="RefSeq" id="WP_005024721.1">
    <property type="nucleotide sequence ID" value="NZ_KE150239.1"/>
</dbReference>
<feature type="transmembrane region" description="Helical" evidence="9">
    <location>
        <begin position="311"/>
        <end position="340"/>
    </location>
</feature>
<dbReference type="STRING" id="563192.HMPREF0179_00523"/>
<dbReference type="Proteomes" id="UP000006034">
    <property type="component" value="Unassembled WGS sequence"/>
</dbReference>
<evidence type="ECO:0000256" key="9">
    <source>
        <dbReference type="SAM" id="Phobius"/>
    </source>
</evidence>
<dbReference type="GeneID" id="78086707"/>
<feature type="transmembrane region" description="Helical" evidence="9">
    <location>
        <begin position="46"/>
        <end position="67"/>
    </location>
</feature>
<dbReference type="PROSITE" id="PS00456">
    <property type="entry name" value="NA_SOLUT_SYMP_1"/>
    <property type="match status" value="1"/>
</dbReference>
<dbReference type="GO" id="GO:0005886">
    <property type="term" value="C:plasma membrane"/>
    <property type="evidence" value="ECO:0007669"/>
    <property type="project" value="TreeGrafter"/>
</dbReference>
<keyword evidence="7 9" id="KW-0472">Membrane</keyword>